<dbReference type="Gene3D" id="3.40.50.2000">
    <property type="entry name" value="Glycogen Phosphorylase B"/>
    <property type="match status" value="2"/>
</dbReference>
<dbReference type="Pfam" id="PF00201">
    <property type="entry name" value="UDPGT"/>
    <property type="match status" value="1"/>
</dbReference>
<dbReference type="CDD" id="cd03784">
    <property type="entry name" value="GT1_Gtf-like"/>
    <property type="match status" value="1"/>
</dbReference>
<evidence type="ECO:0000313" key="4">
    <source>
        <dbReference type="Proteomes" id="UP000601435"/>
    </source>
</evidence>
<evidence type="ECO:0000256" key="2">
    <source>
        <dbReference type="ARBA" id="ARBA00022679"/>
    </source>
</evidence>
<proteinExistence type="predicted"/>
<reference evidence="3" key="1">
    <citation type="submission" date="2021-02" db="EMBL/GenBank/DDBJ databases">
        <authorList>
            <person name="Dougan E. K."/>
            <person name="Rhodes N."/>
            <person name="Thang M."/>
            <person name="Chan C."/>
        </authorList>
    </citation>
    <scope>NUCLEOTIDE SEQUENCE</scope>
</reference>
<evidence type="ECO:0000313" key="3">
    <source>
        <dbReference type="EMBL" id="CAE7842582.1"/>
    </source>
</evidence>
<keyword evidence="2" id="KW-0808">Transferase</keyword>
<name>A0A812ZXD7_9DINO</name>
<keyword evidence="1" id="KW-0328">Glycosyltransferase</keyword>
<dbReference type="AlphaFoldDB" id="A0A812ZXD7"/>
<sequence length="506" mass="54289">MVRCLVSCSEHVGHLNPTLPVVKALVDLGHEVHFLCLEMAQKKVEEVGAIFHNTVAVQTELYAGRDSGKLAVYSIMAELGLEMSFLNILKCMNVSLELELPGTMRFLQKLKPDVLVYDPLITSRAAPLAAEVLGIPCVGLLTLAGPGAMRCHGPALLGEMTLEEAGKEVKQFSPHTAATKRIYSKYNLALKKTHLLPDGYLDTCRNTVLVTTSEELQDPVTEPLAMAYERDGTRFVFVGPLLMPSVPGALDANPLIQQMREARKAGKRIVLVSMGTVITGGDKVAGWDADCNGRSITGRDLCRAVWSATFDACGEDFLVITALGLQADPLGDIEVPSGAVCAPSFRQVDLLRAGVDVFVTHGGQNSFTEALASGAPVLVCPGFGDQVVNAEKAVVLGVGLKVDRPSIATQDEAAKAAADYREDVRRSLREVLQNPAYQRAAEAQASKLKVCGGVPRAVDVTSGPKQYTFESLFSGISNEGKGRDFNPLGRSFCLVSRTFLTCWSPA</sequence>
<dbReference type="InterPro" id="IPR050271">
    <property type="entry name" value="UDP-glycosyltransferase"/>
</dbReference>
<evidence type="ECO:0000256" key="1">
    <source>
        <dbReference type="ARBA" id="ARBA00022676"/>
    </source>
</evidence>
<keyword evidence="4" id="KW-1185">Reference proteome</keyword>
<dbReference type="GO" id="GO:0008194">
    <property type="term" value="F:UDP-glycosyltransferase activity"/>
    <property type="evidence" value="ECO:0007669"/>
    <property type="project" value="InterPro"/>
</dbReference>
<dbReference type="EMBL" id="CAJNJA010050775">
    <property type="protein sequence ID" value="CAE7842582.1"/>
    <property type="molecule type" value="Genomic_DNA"/>
</dbReference>
<protein>
    <submittedName>
        <fullName evidence="3">YdhE protein</fullName>
    </submittedName>
</protein>
<organism evidence="3 4">
    <name type="scientific">Symbiodinium necroappetens</name>
    <dbReference type="NCBI Taxonomy" id="1628268"/>
    <lineage>
        <taxon>Eukaryota</taxon>
        <taxon>Sar</taxon>
        <taxon>Alveolata</taxon>
        <taxon>Dinophyceae</taxon>
        <taxon>Suessiales</taxon>
        <taxon>Symbiodiniaceae</taxon>
        <taxon>Symbiodinium</taxon>
    </lineage>
</organism>
<gene>
    <name evidence="3" type="primary">ydhE</name>
    <name evidence="3" type="ORF">SNEC2469_LOCUS25620</name>
</gene>
<dbReference type="OrthoDB" id="5835829at2759"/>
<dbReference type="Proteomes" id="UP000601435">
    <property type="component" value="Unassembled WGS sequence"/>
</dbReference>
<dbReference type="PANTHER" id="PTHR48043">
    <property type="entry name" value="EG:EG0003.4 PROTEIN-RELATED"/>
    <property type="match status" value="1"/>
</dbReference>
<comment type="caution">
    <text evidence="3">The sequence shown here is derived from an EMBL/GenBank/DDBJ whole genome shotgun (WGS) entry which is preliminary data.</text>
</comment>
<accession>A0A812ZXD7</accession>
<dbReference type="SUPFAM" id="SSF53756">
    <property type="entry name" value="UDP-Glycosyltransferase/glycogen phosphorylase"/>
    <property type="match status" value="1"/>
</dbReference>
<dbReference type="PANTHER" id="PTHR48043:SF145">
    <property type="entry name" value="FI06409P-RELATED"/>
    <property type="match status" value="1"/>
</dbReference>
<dbReference type="InterPro" id="IPR002213">
    <property type="entry name" value="UDP_glucos_trans"/>
</dbReference>